<feature type="transmembrane region" description="Helical" evidence="14">
    <location>
        <begin position="587"/>
        <end position="607"/>
    </location>
</feature>
<keyword evidence="6 14" id="KW-1133">Transmembrane helix</keyword>
<dbReference type="InterPro" id="IPR028082">
    <property type="entry name" value="Peripla_BP_I"/>
</dbReference>
<evidence type="ECO:0000256" key="8">
    <source>
        <dbReference type="ARBA" id="ARBA00023136"/>
    </source>
</evidence>
<evidence type="ECO:0000256" key="3">
    <source>
        <dbReference type="ARBA" id="ARBA00022448"/>
    </source>
</evidence>
<feature type="transmembrane region" description="Helical" evidence="14">
    <location>
        <begin position="831"/>
        <end position="854"/>
    </location>
</feature>
<dbReference type="FunFam" id="3.40.190.10:FF:000054">
    <property type="entry name" value="Glutamate receptor"/>
    <property type="match status" value="1"/>
</dbReference>
<dbReference type="GO" id="GO:0016020">
    <property type="term" value="C:membrane"/>
    <property type="evidence" value="ECO:0007669"/>
    <property type="project" value="UniProtKB-SubCell"/>
</dbReference>
<evidence type="ECO:0000313" key="17">
    <source>
        <dbReference type="EMBL" id="PRQ52813.1"/>
    </source>
</evidence>
<keyword evidence="11 13" id="KW-1071">Ligand-gated ion channel</keyword>
<keyword evidence="4 14" id="KW-0812">Transmembrane</keyword>
<dbReference type="SMART" id="SM00079">
    <property type="entry name" value="PBPe"/>
    <property type="match status" value="1"/>
</dbReference>
<accession>A0A2P6S299</accession>
<evidence type="ECO:0000256" key="4">
    <source>
        <dbReference type="ARBA" id="ARBA00022692"/>
    </source>
</evidence>
<comment type="function">
    <text evidence="13">Glutamate-gated receptor that probably acts as non-selective cation channel.</text>
</comment>
<keyword evidence="10" id="KW-0325">Glycoprotein</keyword>
<dbReference type="Pfam" id="PF00060">
    <property type="entry name" value="Lig_chan"/>
    <property type="match status" value="1"/>
</dbReference>
<evidence type="ECO:0000259" key="16">
    <source>
        <dbReference type="SMART" id="SM00079"/>
    </source>
</evidence>
<evidence type="ECO:0000256" key="7">
    <source>
        <dbReference type="ARBA" id="ARBA00023065"/>
    </source>
</evidence>
<dbReference type="CDD" id="cd19990">
    <property type="entry name" value="PBP1_GABAb_receptor_plant"/>
    <property type="match status" value="1"/>
</dbReference>
<dbReference type="InterPro" id="IPR015683">
    <property type="entry name" value="Ionotropic_Glu_rcpt"/>
</dbReference>
<dbReference type="EMBL" id="PDCK01000040">
    <property type="protein sequence ID" value="PRQ52813.1"/>
    <property type="molecule type" value="Genomic_DNA"/>
</dbReference>
<dbReference type="CDD" id="cd13686">
    <property type="entry name" value="GluR_Plant"/>
    <property type="match status" value="1"/>
</dbReference>
<keyword evidence="12 13" id="KW-0407">Ion channel</keyword>
<feature type="chain" id="PRO_5015190818" description="Glutamate receptor" evidence="15">
    <location>
        <begin position="21"/>
        <end position="911"/>
    </location>
</feature>
<dbReference type="InterPro" id="IPR017103">
    <property type="entry name" value="Iontropic_Glu_rcpt_pln"/>
</dbReference>
<dbReference type="PANTHER" id="PTHR18966">
    <property type="entry name" value="IONOTROPIC GLUTAMATE RECEPTOR"/>
    <property type="match status" value="1"/>
</dbReference>
<keyword evidence="18" id="KW-1185">Reference proteome</keyword>
<evidence type="ECO:0000256" key="1">
    <source>
        <dbReference type="ARBA" id="ARBA00004141"/>
    </source>
</evidence>
<dbReference type="FunFam" id="1.10.287.70:FF:000172">
    <property type="entry name" value="Glutamate receptor"/>
    <property type="match status" value="1"/>
</dbReference>
<proteinExistence type="inferred from homology"/>
<feature type="domain" description="Ionotropic glutamate receptor C-terminal" evidence="16">
    <location>
        <begin position="468"/>
        <end position="809"/>
    </location>
</feature>
<feature type="signal peptide" evidence="15">
    <location>
        <begin position="1"/>
        <end position="20"/>
    </location>
</feature>
<evidence type="ECO:0000256" key="9">
    <source>
        <dbReference type="ARBA" id="ARBA00023170"/>
    </source>
</evidence>
<comment type="caution">
    <text evidence="17">The sequence shown here is derived from an EMBL/GenBank/DDBJ whole genome shotgun (WGS) entry which is preliminary data.</text>
</comment>
<dbReference type="Pfam" id="PF01094">
    <property type="entry name" value="ANF_receptor"/>
    <property type="match status" value="1"/>
</dbReference>
<organism evidence="17 18">
    <name type="scientific">Rosa chinensis</name>
    <name type="common">China rose</name>
    <dbReference type="NCBI Taxonomy" id="74649"/>
    <lineage>
        <taxon>Eukaryota</taxon>
        <taxon>Viridiplantae</taxon>
        <taxon>Streptophyta</taxon>
        <taxon>Embryophyta</taxon>
        <taxon>Tracheophyta</taxon>
        <taxon>Spermatophyta</taxon>
        <taxon>Magnoliopsida</taxon>
        <taxon>eudicotyledons</taxon>
        <taxon>Gunneridae</taxon>
        <taxon>Pentapetalae</taxon>
        <taxon>rosids</taxon>
        <taxon>fabids</taxon>
        <taxon>Rosales</taxon>
        <taxon>Rosaceae</taxon>
        <taxon>Rosoideae</taxon>
        <taxon>Rosoideae incertae sedis</taxon>
        <taxon>Rosa</taxon>
    </lineage>
</organism>
<dbReference type="FunFam" id="3.40.50.2300:FF:000081">
    <property type="entry name" value="Glutamate receptor"/>
    <property type="match status" value="1"/>
</dbReference>
<dbReference type="InterPro" id="IPR001828">
    <property type="entry name" value="ANF_lig-bd_rcpt"/>
</dbReference>
<dbReference type="PIRSF" id="PIRSF037090">
    <property type="entry name" value="Iontro_Glu-like_rcpt_pln"/>
    <property type="match status" value="1"/>
</dbReference>
<dbReference type="Pfam" id="PF10613">
    <property type="entry name" value="Lig_chan-Glu_bd"/>
    <property type="match status" value="1"/>
</dbReference>
<sequence length="911" mass="101767">MRYSVVLALHALIWVLLTASFYCQKPSEVNIGAIFTFDSVIGRVAQPAMQAAVSDVNADSRILRGATLNLFMENANCSAFLGSIEAFQVLDKGVVAIIGPQSSAIAHMISAIANGLQVPLISYAATDPTLSALQFPYFLRATESDGYQMAAMAGLIDYYGWKQVIAVFVDDEYGRNGISALGDELEKKMTKIAYKLALPVQFNQSYLTDLLNKSKLLGPRVYVVHIDPDPRLRIFQVAKELQMMTSDYVWFATDWLSTTIDSFSPMNRTSLAVLDGVVALRQHTPQSNRKSAFMSRWKEMQKEGLASSELNVYGLRAYDAVWTVAKSIGRFIDEHENISFSVLDKLLELKPSEIQLTKLKIFDGGPRLREKLLETNMSGLAGEVRFNREDRNIVSGGYDVINIEKMAIHTIGFWSNYSGFSVSPPVTVKRGTSSYPPLDQKLGYVTWPGGNTVTPRGWVIADDEQPLRIGVPKRVSFVEFARELNDSHKIEGYCIDVFMAARKLVPYNIPYRFVPFGNGQSNPSYDELVKMVAQNVFDAAVGDIAIVKNRTMIVDFSQPFATTGLVIVAPVSNSKSNAWVFLQPFTWELWSVTAASFVIVAVVMWTLEHRVNDDFRGPPKKQLATMFLFSFSTLFKKNQEDTVSPLGRIVMVVWLFLLMVITSSYTASLTSILTVQQISSPVTGIDSLIASNWPIGYQVGSFAYSYLTESLYIPSSRLVPLGSPEEYERALRQGPDNGGVGAVIDELTYIDLFLSRLTDFGIIGQTFTRSGWGFAFQKDSPLAVDMSTAILKLSENGELRKIHEKWFCKMGCPGDKDQDTEPNQLNLISFWGLYLLCGAFSVVAFVVFLIRMIYQFVRYKKRQVNHPSPVSTSSSNIQCSQVISNFVDFVDEKEEAIKRMFQHDNPQVQVC</sequence>
<evidence type="ECO:0000256" key="10">
    <source>
        <dbReference type="ARBA" id="ARBA00023180"/>
    </source>
</evidence>
<gene>
    <name evidence="17" type="ORF">RchiOBHm_Chr2g0159561</name>
</gene>
<evidence type="ECO:0000256" key="5">
    <source>
        <dbReference type="ARBA" id="ARBA00022729"/>
    </source>
</evidence>
<comment type="similarity">
    <text evidence="2 13">Belongs to the glutamate-gated ion channel (TC 1.A.10.1) family.</text>
</comment>
<dbReference type="GO" id="GO:0015276">
    <property type="term" value="F:ligand-gated monoatomic ion channel activity"/>
    <property type="evidence" value="ECO:0007669"/>
    <property type="project" value="InterPro"/>
</dbReference>
<dbReference type="OrthoDB" id="5984008at2759"/>
<name>A0A2P6S299_ROSCH</name>
<keyword evidence="3 13" id="KW-0813">Transport</keyword>
<dbReference type="InterPro" id="IPR044440">
    <property type="entry name" value="GABAb_receptor_plant_PBP1"/>
</dbReference>
<dbReference type="Proteomes" id="UP000238479">
    <property type="component" value="Chromosome 2"/>
</dbReference>
<evidence type="ECO:0000256" key="14">
    <source>
        <dbReference type="SAM" id="Phobius"/>
    </source>
</evidence>
<keyword evidence="8 13" id="KW-0472">Membrane</keyword>
<dbReference type="AlphaFoldDB" id="A0A2P6S299"/>
<keyword evidence="9 13" id="KW-0675">Receptor</keyword>
<evidence type="ECO:0000256" key="12">
    <source>
        <dbReference type="ARBA" id="ARBA00023303"/>
    </source>
</evidence>
<evidence type="ECO:0000256" key="11">
    <source>
        <dbReference type="ARBA" id="ARBA00023286"/>
    </source>
</evidence>
<dbReference type="Gene3D" id="3.40.190.10">
    <property type="entry name" value="Periplasmic binding protein-like II"/>
    <property type="match status" value="2"/>
</dbReference>
<protein>
    <recommendedName>
        <fullName evidence="13">Glutamate receptor</fullName>
    </recommendedName>
</protein>
<evidence type="ECO:0000256" key="6">
    <source>
        <dbReference type="ARBA" id="ARBA00022989"/>
    </source>
</evidence>
<evidence type="ECO:0000256" key="13">
    <source>
        <dbReference type="PIRNR" id="PIRNR037090"/>
    </source>
</evidence>
<dbReference type="FunFam" id="3.40.190.10:FF:000175">
    <property type="entry name" value="Glutamate receptor"/>
    <property type="match status" value="1"/>
</dbReference>
<keyword evidence="5 15" id="KW-0732">Signal</keyword>
<dbReference type="InterPro" id="IPR019594">
    <property type="entry name" value="Glu/Gly-bd"/>
</dbReference>
<dbReference type="Gene3D" id="3.40.50.2300">
    <property type="match status" value="2"/>
</dbReference>
<comment type="subcellular location">
    <subcellularLocation>
        <location evidence="1">Membrane</location>
        <topology evidence="1">Multi-pass membrane protein</topology>
    </subcellularLocation>
</comment>
<evidence type="ECO:0000256" key="15">
    <source>
        <dbReference type="SAM" id="SignalP"/>
    </source>
</evidence>
<dbReference type="PRINTS" id="PR01176">
    <property type="entry name" value="GABABRECEPTR"/>
</dbReference>
<reference evidence="17 18" key="1">
    <citation type="journal article" date="2018" name="Nat. Genet.">
        <title>The Rosa genome provides new insights in the design of modern roses.</title>
        <authorList>
            <person name="Bendahmane M."/>
        </authorList>
    </citation>
    <scope>NUCLEOTIDE SEQUENCE [LARGE SCALE GENOMIC DNA]</scope>
    <source>
        <strain evidence="18">cv. Old Blush</strain>
    </source>
</reference>
<evidence type="ECO:0000313" key="18">
    <source>
        <dbReference type="Proteomes" id="UP000238479"/>
    </source>
</evidence>
<dbReference type="Gramene" id="PRQ52813">
    <property type="protein sequence ID" value="PRQ52813"/>
    <property type="gene ID" value="RchiOBHm_Chr2g0159561"/>
</dbReference>
<evidence type="ECO:0000256" key="2">
    <source>
        <dbReference type="ARBA" id="ARBA00008685"/>
    </source>
</evidence>
<dbReference type="InterPro" id="IPR001320">
    <property type="entry name" value="Iontro_rcpt_C"/>
</dbReference>
<dbReference type="SUPFAM" id="SSF53822">
    <property type="entry name" value="Periplasmic binding protein-like I"/>
    <property type="match status" value="1"/>
</dbReference>
<dbReference type="OMA" id="FMQCEIN"/>
<dbReference type="SUPFAM" id="SSF53850">
    <property type="entry name" value="Periplasmic binding protein-like II"/>
    <property type="match status" value="1"/>
</dbReference>
<dbReference type="Gene3D" id="1.10.287.70">
    <property type="match status" value="1"/>
</dbReference>
<feature type="transmembrane region" description="Helical" evidence="14">
    <location>
        <begin position="646"/>
        <end position="667"/>
    </location>
</feature>
<keyword evidence="7 13" id="KW-0406">Ion transport</keyword>